<evidence type="ECO:0000313" key="1">
    <source>
        <dbReference type="EMBL" id="KAK8196049.1"/>
    </source>
</evidence>
<keyword evidence="2" id="KW-1185">Reference proteome</keyword>
<reference evidence="1" key="1">
    <citation type="submission" date="2024-02" db="EMBL/GenBank/DDBJ databases">
        <title>Metagenome Assembled Genome of Zalaria obscura JY119.</title>
        <authorList>
            <person name="Vighnesh L."/>
            <person name="Jagadeeshwari U."/>
            <person name="Venkata Ramana C."/>
            <person name="Sasikala C."/>
        </authorList>
    </citation>
    <scope>NUCLEOTIDE SEQUENCE</scope>
    <source>
        <strain evidence="1">JY119</strain>
    </source>
</reference>
<comment type="caution">
    <text evidence="1">The sequence shown here is derived from an EMBL/GenBank/DDBJ whole genome shotgun (WGS) entry which is preliminary data.</text>
</comment>
<dbReference type="EMBL" id="JAMKPW020000042">
    <property type="protein sequence ID" value="KAK8196049.1"/>
    <property type="molecule type" value="Genomic_DNA"/>
</dbReference>
<accession>A0ACC3S651</accession>
<organism evidence="1 2">
    <name type="scientific">Zalaria obscura</name>
    <dbReference type="NCBI Taxonomy" id="2024903"/>
    <lineage>
        <taxon>Eukaryota</taxon>
        <taxon>Fungi</taxon>
        <taxon>Dikarya</taxon>
        <taxon>Ascomycota</taxon>
        <taxon>Pezizomycotina</taxon>
        <taxon>Dothideomycetes</taxon>
        <taxon>Dothideomycetidae</taxon>
        <taxon>Dothideales</taxon>
        <taxon>Zalariaceae</taxon>
        <taxon>Zalaria</taxon>
    </lineage>
</organism>
<evidence type="ECO:0000313" key="2">
    <source>
        <dbReference type="Proteomes" id="UP001320706"/>
    </source>
</evidence>
<gene>
    <name evidence="1" type="ORF">M8818_007201</name>
</gene>
<proteinExistence type="predicted"/>
<name>A0ACC3S651_9PEZI</name>
<sequence>MRDRRRGDGDLARAWTGEKPRDPCTGWTSLSACFPKPDHDNYLRNATFLLDELLLDGVLSESRNDYQAIAIMVMACDNEDATIDHALRAYLGTVASRYVYLPSSFRYILIVLYKLVFDSLRQNWNSSEYLNISARLSTEG</sequence>
<protein>
    <submittedName>
        <fullName evidence="1">Uncharacterized protein</fullName>
    </submittedName>
</protein>
<dbReference type="Proteomes" id="UP001320706">
    <property type="component" value="Unassembled WGS sequence"/>
</dbReference>